<reference evidence="4" key="1">
    <citation type="submission" date="2017-04" db="EMBL/GenBank/DDBJ databases">
        <title>Plasmodium gonderi genome.</title>
        <authorList>
            <person name="Arisue N."/>
            <person name="Honma H."/>
            <person name="Kawai S."/>
            <person name="Tougan T."/>
            <person name="Tanabe K."/>
            <person name="Horii T."/>
        </authorList>
    </citation>
    <scope>NUCLEOTIDE SEQUENCE [LARGE SCALE GENOMIC DNA]</scope>
    <source>
        <strain evidence="4">ATCC 30045</strain>
    </source>
</reference>
<proteinExistence type="predicted"/>
<protein>
    <submittedName>
        <fullName evidence="3">Pv-fam-b protein</fullName>
    </submittedName>
</protein>
<name>A0A1Y1JP59_PLAGO</name>
<accession>A0A1Y1JP59</accession>
<dbReference type="OrthoDB" id="10295709at2759"/>
<feature type="signal peptide" evidence="2">
    <location>
        <begin position="1"/>
        <end position="23"/>
    </location>
</feature>
<evidence type="ECO:0000313" key="4">
    <source>
        <dbReference type="Proteomes" id="UP000195521"/>
    </source>
</evidence>
<keyword evidence="1" id="KW-0812">Transmembrane</keyword>
<keyword evidence="4" id="KW-1185">Reference proteome</keyword>
<feature type="transmembrane region" description="Helical" evidence="1">
    <location>
        <begin position="165"/>
        <end position="185"/>
    </location>
</feature>
<evidence type="ECO:0000256" key="1">
    <source>
        <dbReference type="SAM" id="Phobius"/>
    </source>
</evidence>
<organism evidence="3 4">
    <name type="scientific">Plasmodium gonderi</name>
    <dbReference type="NCBI Taxonomy" id="77519"/>
    <lineage>
        <taxon>Eukaryota</taxon>
        <taxon>Sar</taxon>
        <taxon>Alveolata</taxon>
        <taxon>Apicomplexa</taxon>
        <taxon>Aconoidasida</taxon>
        <taxon>Haemosporida</taxon>
        <taxon>Plasmodiidae</taxon>
        <taxon>Plasmodium</taxon>
        <taxon>Plasmodium (Plasmodium)</taxon>
    </lineage>
</organism>
<feature type="chain" id="PRO_5012192066" evidence="2">
    <location>
        <begin position="24"/>
        <end position="213"/>
    </location>
</feature>
<evidence type="ECO:0000256" key="2">
    <source>
        <dbReference type="SAM" id="SignalP"/>
    </source>
</evidence>
<comment type="caution">
    <text evidence="3">The sequence shown here is derived from an EMBL/GenBank/DDBJ whole genome shotgun (WGS) entry which is preliminary data.</text>
</comment>
<evidence type="ECO:0000313" key="3">
    <source>
        <dbReference type="EMBL" id="GAW84261.1"/>
    </source>
</evidence>
<keyword evidence="1" id="KW-0472">Membrane</keyword>
<dbReference type="Proteomes" id="UP000195521">
    <property type="component" value="Unassembled WGS sequence"/>
</dbReference>
<dbReference type="RefSeq" id="XP_028546850.1">
    <property type="nucleotide sequence ID" value="XM_028691049.1"/>
</dbReference>
<keyword evidence="1" id="KW-1133">Transmembrane helix</keyword>
<gene>
    <name evidence="3" type="ORF">PGO_001995</name>
</gene>
<feature type="transmembrane region" description="Helical" evidence="1">
    <location>
        <begin position="130"/>
        <end position="153"/>
    </location>
</feature>
<sequence>MAAKFSMFQRFIRILAIFLFVEAYHCHKDNAYLNKSAYNVNIFDNPFNLKENKLLSISEAKCHSTNDYIENRQTSEEDVPKLMINKLFKKKSTLKKLDKHCEKKLFKAFSEIHNTMQDHDMPLNKSLKKILKTVFFILTTPMITYLVGCFFLLKGLEWKINLINIYFFFCALSICILIYIFVKLLKRDVVKKGRFRPRFHDYFYSLKNIYKYN</sequence>
<keyword evidence="2" id="KW-0732">Signal</keyword>
<dbReference type="AlphaFoldDB" id="A0A1Y1JP59"/>
<dbReference type="EMBL" id="BDQF01000203">
    <property type="protein sequence ID" value="GAW84261.1"/>
    <property type="molecule type" value="Genomic_DNA"/>
</dbReference>
<dbReference type="GeneID" id="39745069"/>